<dbReference type="InterPro" id="IPR011989">
    <property type="entry name" value="ARM-like"/>
</dbReference>
<dbReference type="InParanoid" id="A0A251UVG2"/>
<dbReference type="Proteomes" id="UP000215914">
    <property type="component" value="Chromosome 4"/>
</dbReference>
<dbReference type="Gene3D" id="1.25.10.10">
    <property type="entry name" value="Leucine-rich Repeat Variant"/>
    <property type="match status" value="1"/>
</dbReference>
<proteinExistence type="predicted"/>
<evidence type="ECO:0000256" key="1">
    <source>
        <dbReference type="ARBA" id="ARBA00022737"/>
    </source>
</evidence>
<evidence type="ECO:0000313" key="3">
    <source>
        <dbReference type="EMBL" id="OTG27074.1"/>
    </source>
</evidence>
<dbReference type="STRING" id="4232.A0A251UVG2"/>
<protein>
    <submittedName>
        <fullName evidence="3">Putative importin subunit beta-1, plant</fullName>
    </submittedName>
</protein>
<dbReference type="InterPro" id="IPR058584">
    <property type="entry name" value="IMB1_TNPO1-like_TPR"/>
</dbReference>
<organism evidence="3 4">
    <name type="scientific">Helianthus annuus</name>
    <name type="common">Common sunflower</name>
    <dbReference type="NCBI Taxonomy" id="4232"/>
    <lineage>
        <taxon>Eukaryota</taxon>
        <taxon>Viridiplantae</taxon>
        <taxon>Streptophyta</taxon>
        <taxon>Embryophyta</taxon>
        <taxon>Tracheophyta</taxon>
        <taxon>Spermatophyta</taxon>
        <taxon>Magnoliopsida</taxon>
        <taxon>eudicotyledons</taxon>
        <taxon>Gunneridae</taxon>
        <taxon>Pentapetalae</taxon>
        <taxon>asterids</taxon>
        <taxon>campanulids</taxon>
        <taxon>Asterales</taxon>
        <taxon>Asteraceae</taxon>
        <taxon>Asteroideae</taxon>
        <taxon>Heliantheae alliance</taxon>
        <taxon>Heliantheae</taxon>
        <taxon>Helianthus</taxon>
    </lineage>
</organism>
<dbReference type="AlphaFoldDB" id="A0A251UVG2"/>
<dbReference type="Pfam" id="PF25574">
    <property type="entry name" value="TPR_IMB1"/>
    <property type="match status" value="1"/>
</dbReference>
<name>A0A251UVG2_HELAN</name>
<evidence type="ECO:0000313" key="4">
    <source>
        <dbReference type="Proteomes" id="UP000215914"/>
    </source>
</evidence>
<gene>
    <name evidence="3" type="ORF">HannXRQ_Chr04g0096101</name>
</gene>
<accession>A0A251UVG2</accession>
<sequence length="83" mass="9305">MQITIEKLSGSNDGKHVISQVADKIMTLLPKVFIYKFRSSTVLEKAMLAIGALARATGPEFRKYRVNYCFRLCGLSKITISVH</sequence>
<keyword evidence="1" id="KW-0677">Repeat</keyword>
<keyword evidence="4" id="KW-1185">Reference proteome</keyword>
<feature type="domain" description="Importin subunit beta-1/Transportin-1-like TPR repeats" evidence="2">
    <location>
        <begin position="16"/>
        <end position="68"/>
    </location>
</feature>
<reference evidence="4" key="1">
    <citation type="journal article" date="2017" name="Nature">
        <title>The sunflower genome provides insights into oil metabolism, flowering and Asterid evolution.</title>
        <authorList>
            <person name="Badouin H."/>
            <person name="Gouzy J."/>
            <person name="Grassa C.J."/>
            <person name="Murat F."/>
            <person name="Staton S.E."/>
            <person name="Cottret L."/>
            <person name="Lelandais-Briere C."/>
            <person name="Owens G.L."/>
            <person name="Carrere S."/>
            <person name="Mayjonade B."/>
            <person name="Legrand L."/>
            <person name="Gill N."/>
            <person name="Kane N.C."/>
            <person name="Bowers J.E."/>
            <person name="Hubner S."/>
            <person name="Bellec A."/>
            <person name="Berard A."/>
            <person name="Berges H."/>
            <person name="Blanchet N."/>
            <person name="Boniface M.C."/>
            <person name="Brunel D."/>
            <person name="Catrice O."/>
            <person name="Chaidir N."/>
            <person name="Claudel C."/>
            <person name="Donnadieu C."/>
            <person name="Faraut T."/>
            <person name="Fievet G."/>
            <person name="Helmstetter N."/>
            <person name="King M."/>
            <person name="Knapp S.J."/>
            <person name="Lai Z."/>
            <person name="Le Paslier M.C."/>
            <person name="Lippi Y."/>
            <person name="Lorenzon L."/>
            <person name="Mandel J.R."/>
            <person name="Marage G."/>
            <person name="Marchand G."/>
            <person name="Marquand E."/>
            <person name="Bret-Mestries E."/>
            <person name="Morien E."/>
            <person name="Nambeesan S."/>
            <person name="Nguyen T."/>
            <person name="Pegot-Espagnet P."/>
            <person name="Pouilly N."/>
            <person name="Raftis F."/>
            <person name="Sallet E."/>
            <person name="Schiex T."/>
            <person name="Thomas J."/>
            <person name="Vandecasteele C."/>
            <person name="Vares D."/>
            <person name="Vear F."/>
            <person name="Vautrin S."/>
            <person name="Crespi M."/>
            <person name="Mangin B."/>
            <person name="Burke J.M."/>
            <person name="Salse J."/>
            <person name="Munos S."/>
            <person name="Vincourt P."/>
            <person name="Rieseberg L.H."/>
            <person name="Langlade N.B."/>
        </authorList>
    </citation>
    <scope>NUCLEOTIDE SEQUENCE [LARGE SCALE GENOMIC DNA]</scope>
    <source>
        <strain evidence="4">cv. SF193</strain>
    </source>
</reference>
<dbReference type="EMBL" id="CM007893">
    <property type="protein sequence ID" value="OTG27074.1"/>
    <property type="molecule type" value="Genomic_DNA"/>
</dbReference>
<evidence type="ECO:0000259" key="2">
    <source>
        <dbReference type="Pfam" id="PF25574"/>
    </source>
</evidence>